<dbReference type="AlphaFoldDB" id="A0A974P6A0"/>
<gene>
    <name evidence="1" type="ORF">JKL49_10060</name>
</gene>
<sequence>MRDTFEVGGQQVTLSGVGPPLLILSGPGVAFSRMPRLFAPWEGAFTLVHWDQPGRR</sequence>
<reference evidence="1" key="1">
    <citation type="submission" date="2021-01" db="EMBL/GenBank/DDBJ databases">
        <title>Genome sequence of Phenylobacterium sp. 20VBR1 isolated from a valley glaceir, Ny-Alesund, Svalbard.</title>
        <authorList>
            <person name="Thomas F.A."/>
            <person name="Krishnan K.P."/>
            <person name="Sinha R.K."/>
        </authorList>
    </citation>
    <scope>NUCLEOTIDE SEQUENCE</scope>
    <source>
        <strain evidence="1">20VBR1</strain>
    </source>
</reference>
<organism evidence="1">
    <name type="scientific">Phenylobacterium glaciei</name>
    <dbReference type="NCBI Taxonomy" id="2803784"/>
    <lineage>
        <taxon>Bacteria</taxon>
        <taxon>Pseudomonadati</taxon>
        <taxon>Pseudomonadota</taxon>
        <taxon>Alphaproteobacteria</taxon>
        <taxon>Caulobacterales</taxon>
        <taxon>Caulobacteraceae</taxon>
        <taxon>Phenylobacterium</taxon>
    </lineage>
</organism>
<proteinExistence type="predicted"/>
<name>A0A974P6A0_9CAUL</name>
<dbReference type="EMBL" id="CP068570">
    <property type="protein sequence ID" value="QQZ51358.1"/>
    <property type="molecule type" value="Genomic_DNA"/>
</dbReference>
<accession>A0A974P6A0</accession>
<evidence type="ECO:0000313" key="1">
    <source>
        <dbReference type="EMBL" id="QQZ51358.1"/>
    </source>
</evidence>
<protein>
    <submittedName>
        <fullName evidence="1">Uncharacterized protein</fullName>
    </submittedName>
</protein>